<gene>
    <name evidence="7" type="ORF">LWI29_003337</name>
</gene>
<sequence>MRRKHFILYRFIWKSVPFCVHVSGAGDFQLCKIEILKDPFPMNARKEKDAIESDETHDVEVADLIAFVASASSLCEESTSYSIDSFGSSNMDHHNADDIDIEHFGSDMNTQSENNTMSVSGPQGVGGSQSKVIGKKPKMTSNVWQVFDLHESEDNNGNKIQSAICKLCNAPLVAGARNGTNHLKRHMEKCLAKHGPRDPKQQQLAKASGSGGKSHHLV</sequence>
<reference evidence="7" key="1">
    <citation type="journal article" date="2022" name="Plant J.">
        <title>Strategies of tolerance reflected in two North American maple genomes.</title>
        <authorList>
            <person name="McEvoy S.L."/>
            <person name="Sezen U.U."/>
            <person name="Trouern-Trend A."/>
            <person name="McMahon S.M."/>
            <person name="Schaberg P.G."/>
            <person name="Yang J."/>
            <person name="Wegrzyn J.L."/>
            <person name="Swenson N.G."/>
        </authorList>
    </citation>
    <scope>NUCLEOTIDE SEQUENCE</scope>
    <source>
        <strain evidence="7">NS2018</strain>
    </source>
</reference>
<dbReference type="InterPro" id="IPR053031">
    <property type="entry name" value="Cuticle_assoc_protein"/>
</dbReference>
<dbReference type="EMBL" id="JAUESC010000386">
    <property type="protein sequence ID" value="KAK0575591.1"/>
    <property type="molecule type" value="Genomic_DNA"/>
</dbReference>
<dbReference type="Proteomes" id="UP001168877">
    <property type="component" value="Unassembled WGS sequence"/>
</dbReference>
<dbReference type="InterPro" id="IPR003656">
    <property type="entry name" value="Znf_BED"/>
</dbReference>
<proteinExistence type="predicted"/>
<dbReference type="InterPro" id="IPR036236">
    <property type="entry name" value="Znf_C2H2_sf"/>
</dbReference>
<keyword evidence="3" id="KW-0862">Zinc</keyword>
<dbReference type="GO" id="GO:0006357">
    <property type="term" value="P:regulation of transcription by RNA polymerase II"/>
    <property type="evidence" value="ECO:0007669"/>
    <property type="project" value="TreeGrafter"/>
</dbReference>
<accession>A0AA39VD51</accession>
<feature type="domain" description="BED-type" evidence="6">
    <location>
        <begin position="138"/>
        <end position="194"/>
    </location>
</feature>
<evidence type="ECO:0000256" key="4">
    <source>
        <dbReference type="PROSITE-ProRule" id="PRU00027"/>
    </source>
</evidence>
<evidence type="ECO:0000259" key="6">
    <source>
        <dbReference type="PROSITE" id="PS50808"/>
    </source>
</evidence>
<keyword evidence="1" id="KW-0479">Metal-binding</keyword>
<organism evidence="7 8">
    <name type="scientific">Acer saccharum</name>
    <name type="common">Sugar maple</name>
    <dbReference type="NCBI Taxonomy" id="4024"/>
    <lineage>
        <taxon>Eukaryota</taxon>
        <taxon>Viridiplantae</taxon>
        <taxon>Streptophyta</taxon>
        <taxon>Embryophyta</taxon>
        <taxon>Tracheophyta</taxon>
        <taxon>Spermatophyta</taxon>
        <taxon>Magnoliopsida</taxon>
        <taxon>eudicotyledons</taxon>
        <taxon>Gunneridae</taxon>
        <taxon>Pentapetalae</taxon>
        <taxon>rosids</taxon>
        <taxon>malvids</taxon>
        <taxon>Sapindales</taxon>
        <taxon>Sapindaceae</taxon>
        <taxon>Hippocastanoideae</taxon>
        <taxon>Acereae</taxon>
        <taxon>Acer</taxon>
    </lineage>
</organism>
<reference evidence="7" key="2">
    <citation type="submission" date="2023-06" db="EMBL/GenBank/DDBJ databases">
        <authorList>
            <person name="Swenson N.G."/>
            <person name="Wegrzyn J.L."/>
            <person name="Mcevoy S.L."/>
        </authorList>
    </citation>
    <scope>NUCLEOTIDE SEQUENCE</scope>
    <source>
        <strain evidence="7">NS2018</strain>
        <tissue evidence="7">Leaf</tissue>
    </source>
</reference>
<keyword evidence="2 4" id="KW-0863">Zinc-finger</keyword>
<protein>
    <recommendedName>
        <fullName evidence="6">BED-type domain-containing protein</fullName>
    </recommendedName>
</protein>
<evidence type="ECO:0000256" key="2">
    <source>
        <dbReference type="ARBA" id="ARBA00022771"/>
    </source>
</evidence>
<keyword evidence="8" id="KW-1185">Reference proteome</keyword>
<evidence type="ECO:0000256" key="1">
    <source>
        <dbReference type="ARBA" id="ARBA00022723"/>
    </source>
</evidence>
<comment type="caution">
    <text evidence="7">The sequence shown here is derived from an EMBL/GenBank/DDBJ whole genome shotgun (WGS) entry which is preliminary data.</text>
</comment>
<evidence type="ECO:0000256" key="3">
    <source>
        <dbReference type="ARBA" id="ARBA00022833"/>
    </source>
</evidence>
<dbReference type="PANTHER" id="PTHR34396">
    <property type="entry name" value="OS03G0264950 PROTEIN-RELATED"/>
    <property type="match status" value="1"/>
</dbReference>
<name>A0AA39VD51_ACESA</name>
<feature type="region of interest" description="Disordered" evidence="5">
    <location>
        <begin position="193"/>
        <end position="218"/>
    </location>
</feature>
<dbReference type="SMART" id="SM00614">
    <property type="entry name" value="ZnF_BED"/>
    <property type="match status" value="1"/>
</dbReference>
<evidence type="ECO:0000313" key="7">
    <source>
        <dbReference type="EMBL" id="KAK0575591.1"/>
    </source>
</evidence>
<dbReference type="Pfam" id="PF02892">
    <property type="entry name" value="zf-BED"/>
    <property type="match status" value="1"/>
</dbReference>
<evidence type="ECO:0000313" key="8">
    <source>
        <dbReference type="Proteomes" id="UP001168877"/>
    </source>
</evidence>
<dbReference type="GO" id="GO:0008270">
    <property type="term" value="F:zinc ion binding"/>
    <property type="evidence" value="ECO:0007669"/>
    <property type="project" value="UniProtKB-KW"/>
</dbReference>
<dbReference type="PROSITE" id="PS50808">
    <property type="entry name" value="ZF_BED"/>
    <property type="match status" value="1"/>
</dbReference>
<dbReference type="GO" id="GO:1990837">
    <property type="term" value="F:sequence-specific double-stranded DNA binding"/>
    <property type="evidence" value="ECO:0007669"/>
    <property type="project" value="TreeGrafter"/>
</dbReference>
<evidence type="ECO:0000256" key="5">
    <source>
        <dbReference type="SAM" id="MobiDB-lite"/>
    </source>
</evidence>
<dbReference type="SUPFAM" id="SSF57667">
    <property type="entry name" value="beta-beta-alpha zinc fingers"/>
    <property type="match status" value="1"/>
</dbReference>
<dbReference type="GO" id="GO:0005634">
    <property type="term" value="C:nucleus"/>
    <property type="evidence" value="ECO:0007669"/>
    <property type="project" value="TreeGrafter"/>
</dbReference>
<dbReference type="AlphaFoldDB" id="A0AA39VD51"/>
<dbReference type="PANTHER" id="PTHR34396:SF25">
    <property type="entry name" value="BOUNDARY ELEMENT ASSOCIATED FACTOR"/>
    <property type="match status" value="1"/>
</dbReference>